<accession>A0A2M7H241</accession>
<dbReference type="SUPFAM" id="SSF51206">
    <property type="entry name" value="cAMP-binding domain-like"/>
    <property type="match status" value="1"/>
</dbReference>
<dbReference type="Gene3D" id="2.60.120.10">
    <property type="entry name" value="Jelly Rolls"/>
    <property type="match status" value="1"/>
</dbReference>
<sequence>MSSLDVTLNLLRANPDARAKILQDLPFFRDNLHPDTIKELATECLAEFYARGSKACEARETADTVIVVVSGQLVLEGLISSPEFGQGQVIGTFGLLVGAGQAVRTETLIADDDTLVLEIFYSKLEPHRSSLIFEIGRQVHAAMMSANARIHQLTRELNRARAPAQYGSPRSPE</sequence>
<evidence type="ECO:0000313" key="2">
    <source>
        <dbReference type="EMBL" id="PIW36300.1"/>
    </source>
</evidence>
<evidence type="ECO:0000313" key="3">
    <source>
        <dbReference type="Proteomes" id="UP000230292"/>
    </source>
</evidence>
<dbReference type="InterPro" id="IPR018490">
    <property type="entry name" value="cNMP-bd_dom_sf"/>
</dbReference>
<feature type="domain" description="Cyclic nucleotide-binding" evidence="1">
    <location>
        <begin position="28"/>
        <end position="119"/>
    </location>
</feature>
<dbReference type="PROSITE" id="PS50042">
    <property type="entry name" value="CNMP_BINDING_3"/>
    <property type="match status" value="1"/>
</dbReference>
<proteinExistence type="predicted"/>
<reference evidence="2 3" key="1">
    <citation type="submission" date="2017-09" db="EMBL/GenBank/DDBJ databases">
        <title>Depth-based differentiation of microbial function through sediment-hosted aquifers and enrichment of novel symbionts in the deep terrestrial subsurface.</title>
        <authorList>
            <person name="Probst A.J."/>
            <person name="Ladd B."/>
            <person name="Jarett J.K."/>
            <person name="Geller-Mcgrath D.E."/>
            <person name="Sieber C.M."/>
            <person name="Emerson J.B."/>
            <person name="Anantharaman K."/>
            <person name="Thomas B.C."/>
            <person name="Malmstrom R."/>
            <person name="Stieglmeier M."/>
            <person name="Klingl A."/>
            <person name="Woyke T."/>
            <person name="Ryan C.M."/>
            <person name="Banfield J.F."/>
        </authorList>
    </citation>
    <scope>NUCLEOTIDE SEQUENCE [LARGE SCALE GENOMIC DNA]</scope>
    <source>
        <strain evidence="2">CG15_BIG_FIL_POST_REV_8_21_14_020_45_12</strain>
    </source>
</reference>
<dbReference type="AlphaFoldDB" id="A0A2M7H241"/>
<dbReference type="InterPro" id="IPR014710">
    <property type="entry name" value="RmlC-like_jellyroll"/>
</dbReference>
<evidence type="ECO:0000259" key="1">
    <source>
        <dbReference type="PROSITE" id="PS50042"/>
    </source>
</evidence>
<dbReference type="InterPro" id="IPR000595">
    <property type="entry name" value="cNMP-bd_dom"/>
</dbReference>
<name>A0A2M7H241_9BACT</name>
<dbReference type="EMBL" id="PFGC01000063">
    <property type="protein sequence ID" value="PIW36300.1"/>
    <property type="molecule type" value="Genomic_DNA"/>
</dbReference>
<organism evidence="2 3">
    <name type="scientific">Candidatus Kerfeldbacteria bacterium CG15_BIG_FIL_POST_REV_8_21_14_020_45_12</name>
    <dbReference type="NCBI Taxonomy" id="2014247"/>
    <lineage>
        <taxon>Bacteria</taxon>
        <taxon>Candidatus Kerfeldiibacteriota</taxon>
    </lineage>
</organism>
<comment type="caution">
    <text evidence="2">The sequence shown here is derived from an EMBL/GenBank/DDBJ whole genome shotgun (WGS) entry which is preliminary data.</text>
</comment>
<gene>
    <name evidence="2" type="ORF">COW24_06120</name>
</gene>
<protein>
    <recommendedName>
        <fullName evidence="1">Cyclic nucleotide-binding domain-containing protein</fullName>
    </recommendedName>
</protein>
<dbReference type="Proteomes" id="UP000230292">
    <property type="component" value="Unassembled WGS sequence"/>
</dbReference>